<evidence type="ECO:0000313" key="2">
    <source>
        <dbReference type="Proteomes" id="UP000540568"/>
    </source>
</evidence>
<dbReference type="EC" id="4.3.1.12" evidence="1"/>
<dbReference type="PIRSF" id="PIRSF001439">
    <property type="entry name" value="CryM"/>
    <property type="match status" value="1"/>
</dbReference>
<dbReference type="GO" id="GO:0005737">
    <property type="term" value="C:cytoplasm"/>
    <property type="evidence" value="ECO:0007669"/>
    <property type="project" value="TreeGrafter"/>
</dbReference>
<dbReference type="PANTHER" id="PTHR13812:SF19">
    <property type="entry name" value="KETIMINE REDUCTASE MU-CRYSTALLIN"/>
    <property type="match status" value="1"/>
</dbReference>
<name>A0A7W3J5K5_9MICO</name>
<dbReference type="Gene3D" id="3.40.50.720">
    <property type="entry name" value="NAD(P)-binding Rossmann-like Domain"/>
    <property type="match status" value="1"/>
</dbReference>
<reference evidence="1 2" key="1">
    <citation type="submission" date="2020-07" db="EMBL/GenBank/DDBJ databases">
        <title>Sequencing the genomes of 1000 actinobacteria strains.</title>
        <authorList>
            <person name="Klenk H.-P."/>
        </authorList>
    </citation>
    <scope>NUCLEOTIDE SEQUENCE [LARGE SCALE GENOMIC DNA]</scope>
    <source>
        <strain evidence="1 2">DSM 44121</strain>
    </source>
</reference>
<dbReference type="InterPro" id="IPR023401">
    <property type="entry name" value="ODC_N"/>
</dbReference>
<dbReference type="GO" id="GO:0008473">
    <property type="term" value="F:ornithine cyclodeaminase activity"/>
    <property type="evidence" value="ECO:0007669"/>
    <property type="project" value="UniProtKB-EC"/>
</dbReference>
<proteinExistence type="predicted"/>
<dbReference type="Gene3D" id="3.30.1780.10">
    <property type="entry name" value="ornithine cyclodeaminase, domain 1"/>
    <property type="match status" value="1"/>
</dbReference>
<accession>A0A7W3J5K5</accession>
<gene>
    <name evidence="1" type="ORF">FHX71_000674</name>
</gene>
<dbReference type="SUPFAM" id="SSF51735">
    <property type="entry name" value="NAD(P)-binding Rossmann-fold domains"/>
    <property type="match status" value="1"/>
</dbReference>
<dbReference type="AlphaFoldDB" id="A0A7W3J5K5"/>
<dbReference type="InterPro" id="IPR036291">
    <property type="entry name" value="NAD(P)-bd_dom_sf"/>
</dbReference>
<comment type="caution">
    <text evidence="1">The sequence shown here is derived from an EMBL/GenBank/DDBJ whole genome shotgun (WGS) entry which is preliminary data.</text>
</comment>
<evidence type="ECO:0000313" key="1">
    <source>
        <dbReference type="EMBL" id="MBA8806732.1"/>
    </source>
</evidence>
<keyword evidence="2" id="KW-1185">Reference proteome</keyword>
<dbReference type="EMBL" id="JACGWV010000001">
    <property type="protein sequence ID" value="MBA8806732.1"/>
    <property type="molecule type" value="Genomic_DNA"/>
</dbReference>
<dbReference type="Pfam" id="PF02423">
    <property type="entry name" value="OCD_Mu_crystall"/>
    <property type="match status" value="2"/>
</dbReference>
<dbReference type="InterPro" id="IPR003462">
    <property type="entry name" value="ODC_Mu_crystall"/>
</dbReference>
<dbReference type="PANTHER" id="PTHR13812">
    <property type="entry name" value="KETIMINE REDUCTASE MU-CRYSTALLIN"/>
    <property type="match status" value="1"/>
</dbReference>
<keyword evidence="1" id="KW-0456">Lyase</keyword>
<protein>
    <submittedName>
        <fullName evidence="1">Ornithine cyclodeaminase</fullName>
        <ecNumber evidence="1">4.3.1.12</ecNumber>
    </submittedName>
</protein>
<organism evidence="1 2">
    <name type="scientific">Promicromonospora sukumoe</name>
    <dbReference type="NCBI Taxonomy" id="88382"/>
    <lineage>
        <taxon>Bacteria</taxon>
        <taxon>Bacillati</taxon>
        <taxon>Actinomycetota</taxon>
        <taxon>Actinomycetes</taxon>
        <taxon>Micrococcales</taxon>
        <taxon>Promicromonosporaceae</taxon>
        <taxon>Promicromonospora</taxon>
    </lineage>
</organism>
<dbReference type="RefSeq" id="WP_182614417.1">
    <property type="nucleotide sequence ID" value="NZ_BAAATF010000002.1"/>
</dbReference>
<dbReference type="Proteomes" id="UP000540568">
    <property type="component" value="Unassembled WGS sequence"/>
</dbReference>
<sequence length="337" mass="33309">MSAPLVLDAAAVTAACSPADAVAALRAALAGGLDPAADLPRQGVSLGAGELLLMPSDGGGDLRHVGIKLATVAPGNAALGLPRIQGSYVLFDAATLGVVAVLDGIALTTLRTPAVSVAAVLDRLREAAGPVGTAGPTSTDGADGSAPANDPLRVAVIGAGPQAHGHVATLADALTGRPLDVAQLVRDPARTAATEGARIAGARLVRLGGPEADDALRAADVVVCATSAREPLFDAALVADHAVVIAVGSHEPDARELPAGLLARATVVVEDPGAALREAGDVVLAIADGALTAGDLVPMRDVVTGAVRPDPKRPLVFKSTGMSWEDLVVAEAVLDGA</sequence>